<dbReference type="SMART" id="SM01403">
    <property type="entry name" value="Ribosomal_S10"/>
    <property type="match status" value="1"/>
</dbReference>
<feature type="domain" description="Small ribosomal subunit protein uS10" evidence="5">
    <location>
        <begin position="6"/>
        <end position="98"/>
    </location>
</feature>
<dbReference type="KEGG" id="hwc:Hqrw_3095"/>
<comment type="similarity">
    <text evidence="1 4">Belongs to the universal ribosomal protein uS10 family.</text>
</comment>
<dbReference type="Proteomes" id="UP000007954">
    <property type="component" value="Chromosome"/>
</dbReference>
<proteinExistence type="inferred from homology"/>
<dbReference type="EMBL" id="FR746099">
    <property type="protein sequence ID" value="CCC40882.1"/>
    <property type="molecule type" value="Genomic_DNA"/>
</dbReference>
<dbReference type="Pfam" id="PF00338">
    <property type="entry name" value="Ribosomal_S10"/>
    <property type="match status" value="1"/>
</dbReference>
<evidence type="ECO:0000256" key="3">
    <source>
        <dbReference type="ARBA" id="ARBA00023274"/>
    </source>
</evidence>
<comment type="subunit">
    <text evidence="4">Part of the 30S ribosomal subunit.</text>
</comment>
<dbReference type="Gene3D" id="3.30.70.600">
    <property type="entry name" value="Ribosomal protein S10 domain"/>
    <property type="match status" value="1"/>
</dbReference>
<dbReference type="OrthoDB" id="333791at2157"/>
<comment type="function">
    <text evidence="4">Involved in the binding of tRNA to the ribosomes.</text>
</comment>
<protein>
    <recommendedName>
        <fullName evidence="4">Small ribosomal subunit protein uS10</fullName>
    </recommendedName>
</protein>
<reference evidence="6 7" key="1">
    <citation type="journal article" date="2011" name="PLoS ONE">
        <title>Haloquadratum walsbyi: limited diversity in a global pond.</title>
        <authorList>
            <person name="Dyall-Smith M."/>
            <person name="Pfeiffer F."/>
            <person name="Klee K."/>
            <person name="Palm P."/>
            <person name="Gross K."/>
            <person name="Schuster S.C."/>
            <person name="Rampp M."/>
            <person name="Oesterhelt D."/>
        </authorList>
    </citation>
    <scope>NUCLEOTIDE SEQUENCE [LARGE SCALE GENOMIC DNA]</scope>
    <source>
        <strain evidence="7">DSM 16854 / JCM 12705 / C23</strain>
    </source>
</reference>
<evidence type="ECO:0000313" key="6">
    <source>
        <dbReference type="EMBL" id="CCC40882.1"/>
    </source>
</evidence>
<dbReference type="InterPro" id="IPR036838">
    <property type="entry name" value="Ribosomal_uS10_dom_sf"/>
</dbReference>
<dbReference type="GeneID" id="12447876"/>
<evidence type="ECO:0000259" key="5">
    <source>
        <dbReference type="SMART" id="SM01403"/>
    </source>
</evidence>
<sequence>MTFITKLSFQSGDRYVLEKEVSNLKTLLERKGAECKGPHADPPKEIVVPQYRQLAPGNRFNSWQYTVYARHLEIHGNDHIAREVGHMDFPDSIHVEIELEQRKPAGHKQS</sequence>
<evidence type="ECO:0000313" key="7">
    <source>
        <dbReference type="Proteomes" id="UP000007954"/>
    </source>
</evidence>
<dbReference type="HOGENOM" id="CLU_153624_0_0_2"/>
<gene>
    <name evidence="4" type="primary">rps10</name>
    <name evidence="6" type="synonym">rps10b</name>
    <name evidence="6" type="ordered locus">Hqrw_3095</name>
</gene>
<dbReference type="SUPFAM" id="SSF54999">
    <property type="entry name" value="Ribosomal protein S10"/>
    <property type="match status" value="1"/>
</dbReference>
<dbReference type="GO" id="GO:0006412">
    <property type="term" value="P:translation"/>
    <property type="evidence" value="ECO:0007669"/>
    <property type="project" value="UniProtKB-UniRule"/>
</dbReference>
<dbReference type="InterPro" id="IPR001848">
    <property type="entry name" value="Ribosomal_uS10"/>
</dbReference>
<evidence type="ECO:0000256" key="4">
    <source>
        <dbReference type="HAMAP-Rule" id="MF_00508"/>
    </source>
</evidence>
<dbReference type="GO" id="GO:0003735">
    <property type="term" value="F:structural constituent of ribosome"/>
    <property type="evidence" value="ECO:0007669"/>
    <property type="project" value="InterPro"/>
</dbReference>
<name>G0LJE8_HALWC</name>
<dbReference type="HAMAP" id="MF_00508">
    <property type="entry name" value="Ribosomal_uS10"/>
    <property type="match status" value="1"/>
</dbReference>
<dbReference type="RefSeq" id="WP_014556391.1">
    <property type="nucleotide sequence ID" value="NC_017459.1"/>
</dbReference>
<accession>G0LJE8</accession>
<organism evidence="6 7">
    <name type="scientific">Haloquadratum walsbyi (strain DSM 16854 / JCM 12705 / C23)</name>
    <dbReference type="NCBI Taxonomy" id="768065"/>
    <lineage>
        <taxon>Archaea</taxon>
        <taxon>Methanobacteriati</taxon>
        <taxon>Methanobacteriota</taxon>
        <taxon>Stenosarchaea group</taxon>
        <taxon>Halobacteria</taxon>
        <taxon>Halobacteriales</taxon>
        <taxon>Haloferacaceae</taxon>
        <taxon>Haloquadratum</taxon>
    </lineage>
</organism>
<dbReference type="GO" id="GO:1990904">
    <property type="term" value="C:ribonucleoprotein complex"/>
    <property type="evidence" value="ECO:0007669"/>
    <property type="project" value="UniProtKB-KW"/>
</dbReference>
<dbReference type="AlphaFoldDB" id="G0LJE8"/>
<dbReference type="InterPro" id="IPR027486">
    <property type="entry name" value="Ribosomal_uS10_dom"/>
</dbReference>
<keyword evidence="3 4" id="KW-0687">Ribonucleoprotein</keyword>
<dbReference type="GO" id="GO:0000049">
    <property type="term" value="F:tRNA binding"/>
    <property type="evidence" value="ECO:0007669"/>
    <property type="project" value="UniProtKB-UniRule"/>
</dbReference>
<evidence type="ECO:0000256" key="1">
    <source>
        <dbReference type="ARBA" id="ARBA00007102"/>
    </source>
</evidence>
<keyword evidence="2 4" id="KW-0689">Ribosomal protein</keyword>
<dbReference type="GO" id="GO:0005840">
    <property type="term" value="C:ribosome"/>
    <property type="evidence" value="ECO:0007669"/>
    <property type="project" value="UniProtKB-KW"/>
</dbReference>
<evidence type="ECO:0000256" key="2">
    <source>
        <dbReference type="ARBA" id="ARBA00022980"/>
    </source>
</evidence>